<keyword evidence="2" id="KW-0812">Transmembrane</keyword>
<keyword evidence="2" id="KW-0472">Membrane</keyword>
<protein>
    <submittedName>
        <fullName evidence="3">Uncharacterized protein</fullName>
    </submittedName>
</protein>
<gene>
    <name evidence="3" type="ORF">HHI36_001132</name>
</gene>
<feature type="transmembrane region" description="Helical" evidence="2">
    <location>
        <begin position="7"/>
        <end position="25"/>
    </location>
</feature>
<evidence type="ECO:0000313" key="4">
    <source>
        <dbReference type="Proteomes" id="UP001516400"/>
    </source>
</evidence>
<sequence>MKTIKYVNFYFISNLIILLGTSHGIEPQITSKTPIVHATIVAGDEMDTCRGTISTKGEREKTEKDETTVSANQTNVTEHAGQKEIGTSIGPVNFQNFSRKDFWIEIWQTSNSTNMERMGFTLPYINLEATF</sequence>
<evidence type="ECO:0000313" key="3">
    <source>
        <dbReference type="EMBL" id="KAL3286633.1"/>
    </source>
</evidence>
<feature type="compositionally biased region" description="Polar residues" evidence="1">
    <location>
        <begin position="68"/>
        <end position="77"/>
    </location>
</feature>
<organism evidence="3 4">
    <name type="scientific">Cryptolaemus montrouzieri</name>
    <dbReference type="NCBI Taxonomy" id="559131"/>
    <lineage>
        <taxon>Eukaryota</taxon>
        <taxon>Metazoa</taxon>
        <taxon>Ecdysozoa</taxon>
        <taxon>Arthropoda</taxon>
        <taxon>Hexapoda</taxon>
        <taxon>Insecta</taxon>
        <taxon>Pterygota</taxon>
        <taxon>Neoptera</taxon>
        <taxon>Endopterygota</taxon>
        <taxon>Coleoptera</taxon>
        <taxon>Polyphaga</taxon>
        <taxon>Cucujiformia</taxon>
        <taxon>Coccinelloidea</taxon>
        <taxon>Coccinellidae</taxon>
        <taxon>Scymninae</taxon>
        <taxon>Scymnini</taxon>
        <taxon>Cryptolaemus</taxon>
    </lineage>
</organism>
<evidence type="ECO:0000256" key="1">
    <source>
        <dbReference type="SAM" id="MobiDB-lite"/>
    </source>
</evidence>
<comment type="caution">
    <text evidence="3">The sequence shown here is derived from an EMBL/GenBank/DDBJ whole genome shotgun (WGS) entry which is preliminary data.</text>
</comment>
<accession>A0ABD2P6P6</accession>
<keyword evidence="4" id="KW-1185">Reference proteome</keyword>
<feature type="region of interest" description="Disordered" evidence="1">
    <location>
        <begin position="55"/>
        <end position="80"/>
    </location>
</feature>
<dbReference type="AlphaFoldDB" id="A0ABD2P6P6"/>
<evidence type="ECO:0000256" key="2">
    <source>
        <dbReference type="SAM" id="Phobius"/>
    </source>
</evidence>
<name>A0ABD2P6P6_9CUCU</name>
<dbReference type="EMBL" id="JABFTP020000185">
    <property type="protein sequence ID" value="KAL3286633.1"/>
    <property type="molecule type" value="Genomic_DNA"/>
</dbReference>
<dbReference type="Proteomes" id="UP001516400">
    <property type="component" value="Unassembled WGS sequence"/>
</dbReference>
<feature type="compositionally biased region" description="Basic and acidic residues" evidence="1">
    <location>
        <begin position="56"/>
        <end position="67"/>
    </location>
</feature>
<proteinExistence type="predicted"/>
<reference evidence="3 4" key="1">
    <citation type="journal article" date="2021" name="BMC Biol.">
        <title>Horizontally acquired antibacterial genes associated with adaptive radiation of ladybird beetles.</title>
        <authorList>
            <person name="Li H.S."/>
            <person name="Tang X.F."/>
            <person name="Huang Y.H."/>
            <person name="Xu Z.Y."/>
            <person name="Chen M.L."/>
            <person name="Du X.Y."/>
            <person name="Qiu B.Y."/>
            <person name="Chen P.T."/>
            <person name="Zhang W."/>
            <person name="Slipinski A."/>
            <person name="Escalona H.E."/>
            <person name="Waterhouse R.M."/>
            <person name="Zwick A."/>
            <person name="Pang H."/>
        </authorList>
    </citation>
    <scope>NUCLEOTIDE SEQUENCE [LARGE SCALE GENOMIC DNA]</scope>
    <source>
        <strain evidence="3">SYSU2018</strain>
    </source>
</reference>
<keyword evidence="2" id="KW-1133">Transmembrane helix</keyword>